<dbReference type="SUPFAM" id="SSF52540">
    <property type="entry name" value="P-loop containing nucleoside triphosphate hydrolases"/>
    <property type="match status" value="1"/>
</dbReference>
<dbReference type="PROSITE" id="PS50088">
    <property type="entry name" value="ANK_REPEAT"/>
    <property type="match status" value="7"/>
</dbReference>
<dbReference type="EMBL" id="LVVK01000003">
    <property type="protein sequence ID" value="OPB46466.1"/>
    <property type="molecule type" value="Genomic_DNA"/>
</dbReference>
<feature type="repeat" description="ANK" evidence="2">
    <location>
        <begin position="952"/>
        <end position="984"/>
    </location>
</feature>
<dbReference type="Pfam" id="PF12796">
    <property type="entry name" value="Ank_2"/>
    <property type="match status" value="2"/>
</dbReference>
<keyword evidence="1" id="KW-0677">Repeat</keyword>
<feature type="repeat" description="ANK" evidence="2">
    <location>
        <begin position="1097"/>
        <end position="1133"/>
    </location>
</feature>
<dbReference type="Gene3D" id="1.25.40.20">
    <property type="entry name" value="Ankyrin repeat-containing domain"/>
    <property type="match status" value="4"/>
</dbReference>
<feature type="repeat" description="ANK" evidence="2">
    <location>
        <begin position="919"/>
        <end position="951"/>
    </location>
</feature>
<dbReference type="PANTHER" id="PTHR46082">
    <property type="entry name" value="ATP/GTP-BINDING PROTEIN-RELATED"/>
    <property type="match status" value="1"/>
</dbReference>
<comment type="caution">
    <text evidence="5">The sequence shown here is derived from an EMBL/GenBank/DDBJ whole genome shotgun (WGS) entry which is preliminary data.</text>
</comment>
<accession>A0A1T3CZG8</accession>
<evidence type="ECO:0000313" key="6">
    <source>
        <dbReference type="Proteomes" id="UP000191004"/>
    </source>
</evidence>
<dbReference type="InterPro" id="IPR002110">
    <property type="entry name" value="Ankyrin_rpt"/>
</dbReference>
<dbReference type="PROSITE" id="PS50297">
    <property type="entry name" value="ANK_REP_REGION"/>
    <property type="match status" value="6"/>
</dbReference>
<feature type="repeat" description="ANK" evidence="2">
    <location>
        <begin position="1064"/>
        <end position="1096"/>
    </location>
</feature>
<sequence>MSNPNDYVVGWICAISTELVAARAFLDEEHDPPDAVSPHDNNIYTLGKMGKHNIVIAALPDGEYGISAAASVARDMLHSFPNVRIGLMVGIGGGVPGKHDIRLGDVVVSTTQHEHGGIFQYDFGKTIQAQAFQNTMFLDQPPTLLRSAVGDLKARYESDGHQFQEAMKSILAKKPKLRKKYQRPDPRTDRLYFNNAVHPLTSNEGCEIACSDSMLVPRVQRAEDEDDPTIHYGLIASGNQLMKDALVRDQLASEKDVLCFEMEAAGLMNHFPCLVIRGICDYSDSHKNDIWQGYAAMAAAAYAKDLIGRIPPTKIEAEDRIADILSGVKQSVDRLVNVYHDQKNIAILDWLTPFDYSTQQSDYLRRRQEGTGEWLLNSDEFQAWIQNKDHILFCPGIPGAGKTVLTSVVVDHLHSRFQEDSKTGIAYFFFDYKQQDEQSTDTLLASFLRQLAACQSSLPEAVHELYRQHNTQANKSRPSTEELIRVLKSVAVIYSRIFIMIDALDECKPSNGTRFGVLSCIFKLRSETRANFLITSRFNTEISSAFSGIPTLEIRANDKDVRGYLRGNMVHLPKFVRDDPSLQEDIIDSIVQAVRGMFLVAQFHLDSLKGKTKPKEIKTALQNLATGSGAYEQIYTKTMERIVGQYKEQTQLAKSILSWLTFAKRPMRVPELRHALGVEHRATGFDEQNMPDIELMVSVCAGLVTIDNDSNIIRLVHYTTQEYFQRTREKWFPESQSEITISCITYLSYEVFEFRADDKRNVIKTRMKSYPMEFFQSYPWSPSTKDTSSALGDALTELYPFYKYASRYWGDHAREDPVLSDEVMELLENTTYHGILKKIKWRANEFDFLGLSKQNTGLHLAAWFGLTAAVDELLNSNTHIEATNEYGETALHTAAARDSKAVVQLLLDNNANIEAVNNLGDTPLHVAAARDSKAVVQLLLDNNADIEAAADRGRTPLHIAAEMNKKAIVLLLLDNCADINAADDDGYTPLHLAVTAEHKDVEIATVLLSRGAKVDAVDNNGKTPLLIVLHNDVYDADHMEYKYAKPFIQLLLNNGANLEAADENGNTPLHWAVEWCDEEAVAGLLSKGAEVNVTDIYGETPLIKALTLQDSQSAAPIVQLLLDNGADIEIARNDDSTLLHLAR</sequence>
<evidence type="ECO:0000313" key="5">
    <source>
        <dbReference type="EMBL" id="OPB46466.1"/>
    </source>
</evidence>
<feature type="repeat" description="ANK" evidence="2">
    <location>
        <begin position="1020"/>
        <end position="1063"/>
    </location>
</feature>
<dbReference type="GO" id="GO:0003824">
    <property type="term" value="F:catalytic activity"/>
    <property type="evidence" value="ECO:0007669"/>
    <property type="project" value="InterPro"/>
</dbReference>
<keyword evidence="6" id="KW-1185">Reference proteome</keyword>
<dbReference type="InterPro" id="IPR054471">
    <property type="entry name" value="GPIID_WHD"/>
</dbReference>
<dbReference type="InterPro" id="IPR036770">
    <property type="entry name" value="Ankyrin_rpt-contain_sf"/>
</dbReference>
<dbReference type="InterPro" id="IPR053137">
    <property type="entry name" value="NLR-like"/>
</dbReference>
<dbReference type="SUPFAM" id="SSF53167">
    <property type="entry name" value="Purine and uridine phosphorylases"/>
    <property type="match status" value="1"/>
</dbReference>
<feature type="domain" description="Nephrocystin 3-like N-terminal" evidence="4">
    <location>
        <begin position="370"/>
        <end position="537"/>
    </location>
</feature>
<protein>
    <submittedName>
        <fullName evidence="5">Ankyrin repeat protein</fullName>
    </submittedName>
</protein>
<dbReference type="Gene3D" id="3.40.50.300">
    <property type="entry name" value="P-loop containing nucleotide triphosphate hydrolases"/>
    <property type="match status" value="1"/>
</dbReference>
<feature type="repeat" description="ANK" evidence="2">
    <location>
        <begin position="985"/>
        <end position="1019"/>
    </location>
</feature>
<organism evidence="5 6">
    <name type="scientific">Trichoderma guizhouense</name>
    <dbReference type="NCBI Taxonomy" id="1491466"/>
    <lineage>
        <taxon>Eukaryota</taxon>
        <taxon>Fungi</taxon>
        <taxon>Dikarya</taxon>
        <taxon>Ascomycota</taxon>
        <taxon>Pezizomycotina</taxon>
        <taxon>Sordariomycetes</taxon>
        <taxon>Hypocreomycetidae</taxon>
        <taxon>Hypocreales</taxon>
        <taxon>Hypocreaceae</taxon>
        <taxon>Trichoderma</taxon>
    </lineage>
</organism>
<dbReference type="OrthoDB" id="5142935at2759"/>
<evidence type="ECO:0000259" key="3">
    <source>
        <dbReference type="Pfam" id="PF22939"/>
    </source>
</evidence>
<keyword evidence="2" id="KW-0040">ANK repeat</keyword>
<dbReference type="Pfam" id="PF22939">
    <property type="entry name" value="WHD_GPIID"/>
    <property type="match status" value="1"/>
</dbReference>
<reference evidence="5 6" key="1">
    <citation type="submission" date="2016-04" db="EMBL/GenBank/DDBJ databases">
        <title>Multiple horizontal gene transfer events from other fungi enriched the ability of the initially mycotrophic fungus Trichoderma (Ascomycota) to feed on dead plant biomass.</title>
        <authorList>
            <person name="Atanasova L."/>
            <person name="Chenthamara K."/>
            <person name="Zhang J."/>
            <person name="Grujic M."/>
            <person name="Henrissat B."/>
            <person name="Kuo A."/>
            <person name="Aertz A."/>
            <person name="Salamov A."/>
            <person name="Lipzen A."/>
            <person name="Labutti K."/>
            <person name="Barry K."/>
            <person name="Miao Y."/>
            <person name="Rahimi M.J."/>
            <person name="Shen Q."/>
            <person name="Grigoriev I.V."/>
            <person name="Kubicek C.P."/>
            <person name="Druzhinina I.S."/>
        </authorList>
    </citation>
    <scope>NUCLEOTIDE SEQUENCE [LARGE SCALE GENOMIC DNA]</scope>
    <source>
        <strain evidence="5 6">NJAU 4742</strain>
    </source>
</reference>
<dbReference type="PANTHER" id="PTHR46082:SF11">
    <property type="entry name" value="AAA+ ATPASE DOMAIN-CONTAINING PROTEIN-RELATED"/>
    <property type="match status" value="1"/>
</dbReference>
<name>A0A1T3CZG8_9HYPO</name>
<dbReference type="GO" id="GO:0009116">
    <property type="term" value="P:nucleoside metabolic process"/>
    <property type="evidence" value="ECO:0007669"/>
    <property type="project" value="InterPro"/>
</dbReference>
<dbReference type="Proteomes" id="UP000191004">
    <property type="component" value="Unassembled WGS sequence"/>
</dbReference>
<dbReference type="InterPro" id="IPR056884">
    <property type="entry name" value="NPHP3-like_N"/>
</dbReference>
<dbReference type="SUPFAM" id="SSF48403">
    <property type="entry name" value="Ankyrin repeat"/>
    <property type="match status" value="1"/>
</dbReference>
<feature type="repeat" description="ANK" evidence="2">
    <location>
        <begin position="886"/>
        <end position="918"/>
    </location>
</feature>
<dbReference type="Pfam" id="PF00023">
    <property type="entry name" value="Ank"/>
    <property type="match status" value="1"/>
</dbReference>
<dbReference type="PRINTS" id="PR01415">
    <property type="entry name" value="ANKYRIN"/>
</dbReference>
<dbReference type="Pfam" id="PF24883">
    <property type="entry name" value="NPHP3_N"/>
    <property type="match status" value="1"/>
</dbReference>
<evidence type="ECO:0000259" key="4">
    <source>
        <dbReference type="Pfam" id="PF24883"/>
    </source>
</evidence>
<dbReference type="SMART" id="SM00248">
    <property type="entry name" value="ANK"/>
    <property type="match status" value="8"/>
</dbReference>
<proteinExistence type="predicted"/>
<dbReference type="Gene3D" id="3.40.50.1580">
    <property type="entry name" value="Nucleoside phosphorylase domain"/>
    <property type="match status" value="1"/>
</dbReference>
<evidence type="ECO:0000256" key="1">
    <source>
        <dbReference type="ARBA" id="ARBA00022737"/>
    </source>
</evidence>
<dbReference type="InterPro" id="IPR035994">
    <property type="entry name" value="Nucleoside_phosphorylase_sf"/>
</dbReference>
<feature type="domain" description="GPI inositol-deacylase winged helix" evidence="3">
    <location>
        <begin position="649"/>
        <end position="726"/>
    </location>
</feature>
<dbReference type="InterPro" id="IPR027417">
    <property type="entry name" value="P-loop_NTPase"/>
</dbReference>
<dbReference type="AlphaFoldDB" id="A0A1T3CZG8"/>
<evidence type="ECO:0000256" key="2">
    <source>
        <dbReference type="PROSITE-ProRule" id="PRU00023"/>
    </source>
</evidence>
<gene>
    <name evidence="5" type="ORF">A0O28_0065870</name>
</gene>